<accession>A0A7D7QPC6</accession>
<sequence length="167" mass="19247">MESQLIEIKLSNLTPISDDIDVLIIREFWEEVSNVLLTSSLTITPYKMAKQNYLIEIDTSDVILFLKTAEICEQDPAVLCQRMDEQIKLGYHMLSSILKLRLKYELCNETEQDVLQVVVGKFLQQLFLAMNLSLPGSITLYSSEYVKANELVPKFFSLYRIPRAISF</sequence>
<dbReference type="RefSeq" id="WP_181928130.1">
    <property type="nucleotide sequence ID" value="NZ_CP054698.1"/>
</dbReference>
<evidence type="ECO:0000313" key="2">
    <source>
        <dbReference type="Proteomes" id="UP000514713"/>
    </source>
</evidence>
<organism evidence="1 2">
    <name type="scientific">Nostoc edaphicum CCNP1411</name>
    <dbReference type="NCBI Taxonomy" id="1472755"/>
    <lineage>
        <taxon>Bacteria</taxon>
        <taxon>Bacillati</taxon>
        <taxon>Cyanobacteriota</taxon>
        <taxon>Cyanophyceae</taxon>
        <taxon>Nostocales</taxon>
        <taxon>Nostocaceae</taxon>
        <taxon>Nostoc</taxon>
    </lineage>
</organism>
<gene>
    <name evidence="1" type="ORF">HUN01_22955</name>
</gene>
<dbReference type="Proteomes" id="UP000514713">
    <property type="component" value="Chromosome"/>
</dbReference>
<dbReference type="EMBL" id="CP054698">
    <property type="protein sequence ID" value="QMS90305.1"/>
    <property type="molecule type" value="Genomic_DNA"/>
</dbReference>
<keyword evidence="2" id="KW-1185">Reference proteome</keyword>
<protein>
    <submittedName>
        <fullName evidence="1">Uncharacterized protein</fullName>
    </submittedName>
</protein>
<dbReference type="KEGG" id="ned:HUN01_22955"/>
<proteinExistence type="predicted"/>
<name>A0A7D7QPC6_9NOSO</name>
<evidence type="ECO:0000313" key="1">
    <source>
        <dbReference type="EMBL" id="QMS90305.1"/>
    </source>
</evidence>
<dbReference type="AlphaFoldDB" id="A0A7D7QPC6"/>
<reference evidence="2" key="1">
    <citation type="submission" date="2020-06" db="EMBL/GenBank/DDBJ databases">
        <title>Nostoc edaphicum CCNP1411 genome.</title>
        <authorList>
            <person name="Fidor A."/>
            <person name="Grabski M."/>
            <person name="Gawor J."/>
            <person name="Gromadka R."/>
            <person name="Wegrzyn G."/>
            <person name="Mazur-Marzec H."/>
        </authorList>
    </citation>
    <scope>NUCLEOTIDE SEQUENCE [LARGE SCALE GENOMIC DNA]</scope>
    <source>
        <strain evidence="2">CCNP1411</strain>
    </source>
</reference>